<comment type="caution">
    <text evidence="3">The sequence shown here is derived from an EMBL/GenBank/DDBJ whole genome shotgun (WGS) entry which is preliminary data.</text>
</comment>
<feature type="domain" description="N-acetyltransferase" evidence="2">
    <location>
        <begin position="16"/>
        <end position="211"/>
    </location>
</feature>
<dbReference type="Pfam" id="PF00583">
    <property type="entry name" value="Acetyltransf_1"/>
    <property type="match status" value="1"/>
</dbReference>
<dbReference type="SUPFAM" id="SSF55729">
    <property type="entry name" value="Acyl-CoA N-acyltransferases (Nat)"/>
    <property type="match status" value="1"/>
</dbReference>
<protein>
    <recommendedName>
        <fullName evidence="2">N-acetyltransferase domain-containing protein</fullName>
    </recommendedName>
</protein>
<gene>
    <name evidence="3" type="ORF">MiTe_04076</name>
</gene>
<evidence type="ECO:0000256" key="1">
    <source>
        <dbReference type="ARBA" id="ARBA00022679"/>
    </source>
</evidence>
<dbReference type="InterPro" id="IPR000182">
    <property type="entry name" value="GNAT_dom"/>
</dbReference>
<organism evidence="3 4">
    <name type="scientific">Microcystis aeruginosa NIES-2520</name>
    <dbReference type="NCBI Taxonomy" id="2303982"/>
    <lineage>
        <taxon>Bacteria</taxon>
        <taxon>Bacillati</taxon>
        <taxon>Cyanobacteriota</taxon>
        <taxon>Cyanophyceae</taxon>
        <taxon>Oscillatoriophycideae</taxon>
        <taxon>Chroococcales</taxon>
        <taxon>Microcystaceae</taxon>
        <taxon>Microcystis</taxon>
    </lineage>
</organism>
<evidence type="ECO:0000313" key="4">
    <source>
        <dbReference type="Proteomes" id="UP000324917"/>
    </source>
</evidence>
<dbReference type="CDD" id="cd04301">
    <property type="entry name" value="NAT_SF"/>
    <property type="match status" value="1"/>
</dbReference>
<dbReference type="Gene3D" id="3.40.630.30">
    <property type="match status" value="1"/>
</dbReference>
<dbReference type="PANTHER" id="PTHR13947">
    <property type="entry name" value="GNAT FAMILY N-ACETYLTRANSFERASE"/>
    <property type="match status" value="1"/>
</dbReference>
<accession>A0A5A5RKW1</accession>
<dbReference type="InterPro" id="IPR016181">
    <property type="entry name" value="Acyl_CoA_acyltransferase"/>
</dbReference>
<proteinExistence type="predicted"/>
<dbReference type="PROSITE" id="PS51186">
    <property type="entry name" value="GNAT"/>
    <property type="match status" value="1"/>
</dbReference>
<dbReference type="EMBL" id="BHVP01000122">
    <property type="protein sequence ID" value="GCA77223.1"/>
    <property type="molecule type" value="Genomic_DNA"/>
</dbReference>
<reference evidence="3 4" key="1">
    <citation type="submission" date="2018-09" db="EMBL/GenBank/DDBJ databases">
        <title>Evolutionary history of phycoerythrin pigmentation in the water bloom-forming cyanobacterium Microcystis aeruginosa.</title>
        <authorList>
            <person name="Tanabe Y."/>
            <person name="Tanabe Y."/>
            <person name="Yamaguchi H."/>
        </authorList>
    </citation>
    <scope>NUCLEOTIDE SEQUENCE [LARGE SCALE GENOMIC DNA]</scope>
    <source>
        <strain evidence="3 4">NIES-2520</strain>
    </source>
</reference>
<dbReference type="InterPro" id="IPR050769">
    <property type="entry name" value="NAT_camello-type"/>
</dbReference>
<evidence type="ECO:0000259" key="2">
    <source>
        <dbReference type="PROSITE" id="PS51186"/>
    </source>
</evidence>
<dbReference type="Proteomes" id="UP000324917">
    <property type="component" value="Unassembled WGS sequence"/>
</dbReference>
<sequence>MTVNCNMIMNSNQVKLDSQLAQLEDLEAIAYLHMKAFPNFFLTAMGLSFVREYYRAVLEFPDSIAMVIQRENKLLGFIVGFGNPEAFYDFYRKRRLRLVGLTFWAIIRKPYLIKRILLNFRRVSDIKTPESDIELSSLAVTPDEQGRGIGTKLIQSFLQIATERKYQNVYLTTDSQSNDSVNYFYSKLGFILEESFLSGSRQMNRYRKTLKITN</sequence>
<evidence type="ECO:0000313" key="3">
    <source>
        <dbReference type="EMBL" id="GCA77223.1"/>
    </source>
</evidence>
<dbReference type="GO" id="GO:0008080">
    <property type="term" value="F:N-acetyltransferase activity"/>
    <property type="evidence" value="ECO:0007669"/>
    <property type="project" value="InterPro"/>
</dbReference>
<name>A0A5A5RKW1_MICAE</name>
<keyword evidence="1" id="KW-0808">Transferase</keyword>
<dbReference type="AlphaFoldDB" id="A0A5A5RKW1"/>
<dbReference type="PANTHER" id="PTHR13947:SF37">
    <property type="entry name" value="LD18367P"/>
    <property type="match status" value="1"/>
</dbReference>